<protein>
    <submittedName>
        <fullName evidence="1">Uncharacterized protein</fullName>
    </submittedName>
</protein>
<dbReference type="EMBL" id="HE573026">
    <property type="protein sequence ID" value="CCC51813.1"/>
    <property type="molecule type" value="Genomic_DNA"/>
</dbReference>
<dbReference type="AlphaFoldDB" id="G0U7F5"/>
<organism evidence="1">
    <name type="scientific">Trypanosoma vivax (strain Y486)</name>
    <dbReference type="NCBI Taxonomy" id="1055687"/>
    <lineage>
        <taxon>Eukaryota</taxon>
        <taxon>Discoba</taxon>
        <taxon>Euglenozoa</taxon>
        <taxon>Kinetoplastea</taxon>
        <taxon>Metakinetoplastina</taxon>
        <taxon>Trypanosomatida</taxon>
        <taxon>Trypanosomatidae</taxon>
        <taxon>Trypanosoma</taxon>
        <taxon>Duttonella</taxon>
    </lineage>
</organism>
<sequence length="129" mass="14608">MGTGGLCRRAMLLCTDRRPSDAYTITCFFAMTHPYQLQLFIFNFLCTQITSRIWLQPANVGTDGFCSSNCCVGVTYCWHRYPGRSDEGICQAHYATTSCTMLFPDLLYHVRLLVLLHGLRGPEEPSDLK</sequence>
<evidence type="ECO:0000313" key="1">
    <source>
        <dbReference type="EMBL" id="CCC51813.1"/>
    </source>
</evidence>
<accession>G0U7F5</accession>
<gene>
    <name evidence="1" type="ORF">TVY486_1008590</name>
</gene>
<reference evidence="1" key="1">
    <citation type="journal article" date="2012" name="Proc. Natl. Acad. Sci. U.S.A.">
        <title>Antigenic diversity is generated by distinct evolutionary mechanisms in African trypanosome species.</title>
        <authorList>
            <person name="Jackson A.P."/>
            <person name="Berry A."/>
            <person name="Aslett M."/>
            <person name="Allison H.C."/>
            <person name="Burton P."/>
            <person name="Vavrova-Anderson J."/>
            <person name="Brown R."/>
            <person name="Browne H."/>
            <person name="Corton N."/>
            <person name="Hauser H."/>
            <person name="Gamble J."/>
            <person name="Gilderthorp R."/>
            <person name="Marcello L."/>
            <person name="McQuillan J."/>
            <person name="Otto T.D."/>
            <person name="Quail M.A."/>
            <person name="Sanders M.J."/>
            <person name="van Tonder A."/>
            <person name="Ginger M.L."/>
            <person name="Field M.C."/>
            <person name="Barry J.D."/>
            <person name="Hertz-Fowler C."/>
            <person name="Berriman M."/>
        </authorList>
    </citation>
    <scope>NUCLEOTIDE SEQUENCE</scope>
    <source>
        <strain evidence="1">Y486</strain>
    </source>
</reference>
<name>G0U7F5_TRYVY</name>
<proteinExistence type="predicted"/>
<dbReference type="VEuPathDB" id="TriTrypDB:TvY486_1008590"/>